<evidence type="ECO:0000313" key="1">
    <source>
        <dbReference type="EMBL" id="AXH74517.1"/>
    </source>
</evidence>
<name>A0A345MT17_9CAUD</name>
<protein>
    <submittedName>
        <fullName evidence="1">Uncharacterized protein</fullName>
    </submittedName>
</protein>
<dbReference type="GeneID" id="76971887"/>
<dbReference type="Proteomes" id="UP000257554">
    <property type="component" value="Segment"/>
</dbReference>
<evidence type="ECO:0000313" key="2">
    <source>
        <dbReference type="Proteomes" id="UP000257554"/>
    </source>
</evidence>
<keyword evidence="2" id="KW-1185">Reference proteome</keyword>
<accession>A0A345MT17</accession>
<dbReference type="RefSeq" id="YP_010097694.1">
    <property type="nucleotide sequence ID" value="NC_055760.1"/>
</dbReference>
<proteinExistence type="predicted"/>
<dbReference type="EMBL" id="MH616963">
    <property type="protein sequence ID" value="AXH74517.1"/>
    <property type="molecule type" value="Genomic_DNA"/>
</dbReference>
<reference evidence="1 2" key="1">
    <citation type="submission" date="2018-07" db="EMBL/GenBank/DDBJ databases">
        <title>Uncovering a Universe of Circular DNA Viruses in Animal Metagenomes.</title>
        <authorList>
            <person name="Tisza M."/>
            <person name="Buck C."/>
            <person name="Pastrana D."/>
            <person name="Welch N."/>
            <person name="Peretti A."/>
        </authorList>
    </citation>
    <scope>NUCLEOTIDE SEQUENCE [LARGE SCALE GENOMIC DNA]</scope>
    <source>
        <strain evidence="1">Ctbg_1</strain>
    </source>
</reference>
<sequence length="166" mass="19055">MSNEMTNATNVATVETTSFNSKPVRKHKSYLSDTTWANRVSEATRNLVFILRNNVEIRRYTSIGILNYLLQKGEIKGKKRKVDFLWNKFAVKVDGFTREFKYTEPFFINCFVASFSSFSASAQQRINAFCEEEMTVSASEAVNLEEINNIIALNTQSDKEYNTSEE</sequence>
<organism evidence="1 2">
    <name type="scientific">crAssphage sp. isolate ctbg_1</name>
    <dbReference type="NCBI Taxonomy" id="2989854"/>
    <lineage>
        <taxon>Viruses</taxon>
        <taxon>Duplodnaviria</taxon>
        <taxon>Heunggongvirae</taxon>
        <taxon>Uroviricota</taxon>
        <taxon>Caudoviricetes</taxon>
        <taxon>Crassvirales</taxon>
        <taxon>Intestiviridae</taxon>
        <taxon>Crudevirinae</taxon>
        <taxon>Whopevirus</taxon>
        <taxon>Whopevirus animalis</taxon>
    </lineage>
</organism>